<dbReference type="Proteomes" id="UP000030151">
    <property type="component" value="Unassembled WGS sequence"/>
</dbReference>
<dbReference type="Gene3D" id="2.60.40.420">
    <property type="entry name" value="Cupredoxins - blue copper proteins"/>
    <property type="match status" value="1"/>
</dbReference>
<feature type="compositionally biased region" description="Polar residues" evidence="1">
    <location>
        <begin position="189"/>
        <end position="199"/>
    </location>
</feature>
<reference evidence="3 4" key="1">
    <citation type="submission" date="2014-02" db="EMBL/GenBank/DDBJ databases">
        <title>The genome sequence of the entomopathogenic fungus Metarhizium robertsii ARSEF 2575.</title>
        <authorList>
            <person name="Giuliano Garisto Donzelli B."/>
            <person name="Roe B.A."/>
            <person name="Macmil S.L."/>
            <person name="Krasnoff S.B."/>
            <person name="Gibson D.M."/>
        </authorList>
    </citation>
    <scope>NUCLEOTIDE SEQUENCE [LARGE SCALE GENOMIC DNA]</scope>
    <source>
        <strain evidence="3 4">ARSEF 2575</strain>
    </source>
</reference>
<feature type="region of interest" description="Disordered" evidence="1">
    <location>
        <begin position="154"/>
        <end position="199"/>
    </location>
</feature>
<evidence type="ECO:0000313" key="4">
    <source>
        <dbReference type="Proteomes" id="UP000030151"/>
    </source>
</evidence>
<evidence type="ECO:0000256" key="1">
    <source>
        <dbReference type="SAM" id="MobiDB-lite"/>
    </source>
</evidence>
<evidence type="ECO:0000256" key="2">
    <source>
        <dbReference type="SAM" id="SignalP"/>
    </source>
</evidence>
<name>A0A014PQ19_9HYPO</name>
<dbReference type="AlphaFoldDB" id="A0A014PQ19"/>
<dbReference type="EMBL" id="JELW01000018">
    <property type="protein sequence ID" value="EXU99583.1"/>
    <property type="molecule type" value="Genomic_DNA"/>
</dbReference>
<gene>
    <name evidence="3" type="ORF">X797_007394</name>
</gene>
<evidence type="ECO:0000313" key="3">
    <source>
        <dbReference type="EMBL" id="EXU99583.1"/>
    </source>
</evidence>
<accession>A0A014PQ19</accession>
<sequence>MQFTTLALATLLSVAQAVQVHKVDVGKNMATNETGLKFYPDRIVAQKGDMVQFQFWDGNHNAMQTSFDQQCQPISRSNANVTGFDSGFQPAKASIEKGMIPVYTVMINNTAPIWVVCVQGRHCQNGMSMVINENTSANGSRSLENYRLLAKSAQGVTPGGGSNGGSNGGSGSGEGGSTTPGSGNIPTPVGNQSPTQSAPLSAGINLAVPSTLLIALGVGFMFL</sequence>
<dbReference type="PANTHER" id="PTHR34883:SF17">
    <property type="entry name" value="CUPREDOXIN"/>
    <property type="match status" value="1"/>
</dbReference>
<protein>
    <recommendedName>
        <fullName evidence="5">Extracellular serine-rich protein</fullName>
    </recommendedName>
</protein>
<comment type="caution">
    <text evidence="3">The sequence shown here is derived from an EMBL/GenBank/DDBJ whole genome shotgun (WGS) entry which is preliminary data.</text>
</comment>
<evidence type="ECO:0008006" key="5">
    <source>
        <dbReference type="Google" id="ProtNLM"/>
    </source>
</evidence>
<organism evidence="3 4">
    <name type="scientific">Metarhizium robertsii</name>
    <dbReference type="NCBI Taxonomy" id="568076"/>
    <lineage>
        <taxon>Eukaryota</taxon>
        <taxon>Fungi</taxon>
        <taxon>Dikarya</taxon>
        <taxon>Ascomycota</taxon>
        <taxon>Pezizomycotina</taxon>
        <taxon>Sordariomycetes</taxon>
        <taxon>Hypocreomycetidae</taxon>
        <taxon>Hypocreales</taxon>
        <taxon>Clavicipitaceae</taxon>
        <taxon>Metarhizium</taxon>
    </lineage>
</organism>
<feature type="compositionally biased region" description="Gly residues" evidence="1">
    <location>
        <begin position="157"/>
        <end position="178"/>
    </location>
</feature>
<dbReference type="HOGENOM" id="CLU_053381_1_1_1"/>
<keyword evidence="2" id="KW-0732">Signal</keyword>
<feature type="signal peptide" evidence="2">
    <location>
        <begin position="1"/>
        <end position="17"/>
    </location>
</feature>
<dbReference type="PANTHER" id="PTHR34883">
    <property type="entry name" value="SERINE-RICH PROTEIN, PUTATIVE-RELATED-RELATED"/>
    <property type="match status" value="1"/>
</dbReference>
<dbReference type="OrthoDB" id="2331100at2759"/>
<dbReference type="SUPFAM" id="SSF49503">
    <property type="entry name" value="Cupredoxins"/>
    <property type="match status" value="1"/>
</dbReference>
<dbReference type="CDD" id="cd00920">
    <property type="entry name" value="Cupredoxin"/>
    <property type="match status" value="1"/>
</dbReference>
<dbReference type="InterPro" id="IPR052953">
    <property type="entry name" value="Ser-rich/MCO-related"/>
</dbReference>
<dbReference type="InterPro" id="IPR008972">
    <property type="entry name" value="Cupredoxin"/>
</dbReference>
<dbReference type="eggNOG" id="ENOG502S40X">
    <property type="taxonomic scope" value="Eukaryota"/>
</dbReference>
<feature type="chain" id="PRO_5001473126" description="Extracellular serine-rich protein" evidence="2">
    <location>
        <begin position="18"/>
        <end position="223"/>
    </location>
</feature>
<proteinExistence type="predicted"/>